<dbReference type="PANTHER" id="PTHR16059">
    <property type="entry name" value="ANTHRAX TOXIN RECEPTOR"/>
    <property type="match status" value="1"/>
</dbReference>
<keyword evidence="5 9" id="KW-0732">Signal</keyword>
<dbReference type="Pfam" id="PF05587">
    <property type="entry name" value="Anth_Ig"/>
    <property type="match status" value="1"/>
</dbReference>
<dbReference type="CTD" id="118429"/>
<feature type="region of interest" description="Disordered" evidence="8">
    <location>
        <begin position="406"/>
        <end position="432"/>
    </location>
</feature>
<proteinExistence type="inferred from homology"/>
<dbReference type="RefSeq" id="XP_033819548.1">
    <property type="nucleotide sequence ID" value="XM_033963657.1"/>
</dbReference>
<keyword evidence="3" id="KW-0812">Transmembrane</keyword>
<evidence type="ECO:0000256" key="4">
    <source>
        <dbReference type="ARBA" id="ARBA00022723"/>
    </source>
</evidence>
<dbReference type="OrthoDB" id="10035766at2759"/>
<keyword evidence="4" id="KW-0479">Metal-binding</keyword>
<evidence type="ECO:0000259" key="10">
    <source>
        <dbReference type="PROSITE" id="PS50234"/>
    </source>
</evidence>
<feature type="compositionally biased region" description="Low complexity" evidence="8">
    <location>
        <begin position="409"/>
        <end position="420"/>
    </location>
</feature>
<dbReference type="Pfam" id="PF00092">
    <property type="entry name" value="VWA"/>
    <property type="match status" value="1"/>
</dbReference>
<evidence type="ECO:0000256" key="1">
    <source>
        <dbReference type="ARBA" id="ARBA00004479"/>
    </source>
</evidence>
<dbReference type="SUPFAM" id="SSF53300">
    <property type="entry name" value="vWA-like"/>
    <property type="match status" value="1"/>
</dbReference>
<keyword evidence="11" id="KW-1185">Reference proteome</keyword>
<comment type="subcellular location">
    <subcellularLocation>
        <location evidence="1">Membrane</location>
        <topology evidence="1">Single-pass type I membrane protein</topology>
    </subcellularLocation>
</comment>
<dbReference type="GO" id="GO:0005886">
    <property type="term" value="C:plasma membrane"/>
    <property type="evidence" value="ECO:0007669"/>
    <property type="project" value="TreeGrafter"/>
</dbReference>
<dbReference type="InParanoid" id="A0A6P8SU21"/>
<dbReference type="CDD" id="cd01474">
    <property type="entry name" value="vWA_ATR"/>
    <property type="match status" value="1"/>
</dbReference>
<evidence type="ECO:0000256" key="2">
    <source>
        <dbReference type="ARBA" id="ARBA00008095"/>
    </source>
</evidence>
<dbReference type="KEGG" id="gsh:117369291"/>
<evidence type="ECO:0000256" key="7">
    <source>
        <dbReference type="ARBA" id="ARBA00023136"/>
    </source>
</evidence>
<keyword evidence="6" id="KW-1133">Transmembrane helix</keyword>
<dbReference type="GO" id="GO:0009986">
    <property type="term" value="C:cell surface"/>
    <property type="evidence" value="ECO:0007669"/>
    <property type="project" value="TreeGrafter"/>
</dbReference>
<evidence type="ECO:0000256" key="5">
    <source>
        <dbReference type="ARBA" id="ARBA00022729"/>
    </source>
</evidence>
<dbReference type="GeneID" id="117369291"/>
<name>A0A6P8SU21_GEOSA</name>
<evidence type="ECO:0000256" key="8">
    <source>
        <dbReference type="SAM" id="MobiDB-lite"/>
    </source>
</evidence>
<dbReference type="InterPro" id="IPR036465">
    <property type="entry name" value="vWFA_dom_sf"/>
</dbReference>
<dbReference type="PROSITE" id="PS50234">
    <property type="entry name" value="VWFA"/>
    <property type="match status" value="1"/>
</dbReference>
<evidence type="ECO:0000256" key="6">
    <source>
        <dbReference type="ARBA" id="ARBA00022989"/>
    </source>
</evidence>
<dbReference type="FunFam" id="3.40.50.410:FF:000024">
    <property type="entry name" value="Anthrax toxin receptor"/>
    <property type="match status" value="1"/>
</dbReference>
<feature type="chain" id="PRO_5027739686" evidence="9">
    <location>
        <begin position="28"/>
        <end position="496"/>
    </location>
</feature>
<comment type="similarity">
    <text evidence="2">Belongs to the ATR family.</text>
</comment>
<dbReference type="GO" id="GO:0004888">
    <property type="term" value="F:transmembrane signaling receptor activity"/>
    <property type="evidence" value="ECO:0007669"/>
    <property type="project" value="TreeGrafter"/>
</dbReference>
<evidence type="ECO:0000313" key="12">
    <source>
        <dbReference type="RefSeq" id="XP_033819548.1"/>
    </source>
</evidence>
<feature type="domain" description="VWFA" evidence="10">
    <location>
        <begin position="37"/>
        <end position="206"/>
    </location>
</feature>
<sequence length="496" mass="55021">MASSVRPVLSLALLFLVTFRCPEPAGAEEPSCQSAFDLYFVLDKSGSIKQNWHEIYEFVEQLTERFVSPQMRLSFIVFSTQARIVMELTGDRAKITKGLNDLSSEKPVGDTYMHEGLKLANEQIERAGGKRTSSIIIALTDGKLEGLVPAYAEKEAEQARSLGARVYCVGVLDYKLEQLVKIADSEDQVFPVEGGFQALKGIINSILKRSCTEILYVDPSSVCVGEEFQVVLRGNGLLMGRKADAVTCTYFVNKTTVHHKPITVETDYMICPSAVLHDVGETLEVLVSLNNGQTPLTSALTVTASECMEDDRRNDSWSGKPHFSEEEVDLLAHLFLPEEGKLFPSGGHISLQEMINSWHSLHQLFNERANYSWELNDLKIKVRSLRLHKKEWLEKVRAALLPIAAGGRSNDTNTSTKSSSAMAGPPTTVPTPLSQESVRLLNQILQEIQGIRGMVADVERMSSPLEPILSRMEANQKRMLEVLERIAQALTQTSPP</sequence>
<dbReference type="SMART" id="SM00327">
    <property type="entry name" value="VWA"/>
    <property type="match status" value="1"/>
</dbReference>
<accession>A0A6P8SU21</accession>
<evidence type="ECO:0000256" key="3">
    <source>
        <dbReference type="ARBA" id="ARBA00022692"/>
    </source>
</evidence>
<evidence type="ECO:0000313" key="11">
    <source>
        <dbReference type="Proteomes" id="UP000515159"/>
    </source>
</evidence>
<dbReference type="Gene3D" id="3.40.50.410">
    <property type="entry name" value="von Willebrand factor, type A domain"/>
    <property type="match status" value="1"/>
</dbReference>
<evidence type="ECO:0000256" key="9">
    <source>
        <dbReference type="SAM" id="SignalP"/>
    </source>
</evidence>
<keyword evidence="12" id="KW-0675">Receptor</keyword>
<keyword evidence="7" id="KW-0472">Membrane</keyword>
<gene>
    <name evidence="12" type="primary">ANTXR2</name>
</gene>
<dbReference type="InterPro" id="IPR008400">
    <property type="entry name" value="Anthrax_toxin_rcpt_extracel"/>
</dbReference>
<dbReference type="AlphaFoldDB" id="A0A6P8SU21"/>
<dbReference type="GO" id="GO:0046872">
    <property type="term" value="F:metal ion binding"/>
    <property type="evidence" value="ECO:0007669"/>
    <property type="project" value="UniProtKB-KW"/>
</dbReference>
<protein>
    <submittedName>
        <fullName evidence="12">Anthrax toxin receptor 2 isoform X1</fullName>
    </submittedName>
</protein>
<feature type="signal peptide" evidence="9">
    <location>
        <begin position="1"/>
        <end position="27"/>
    </location>
</feature>
<dbReference type="Proteomes" id="UP000515159">
    <property type="component" value="Chromosome 1"/>
</dbReference>
<dbReference type="PANTHER" id="PTHR16059:SF13">
    <property type="entry name" value="ANTHRAX TOXIN RECEPTOR 2"/>
    <property type="match status" value="1"/>
</dbReference>
<reference evidence="12" key="1">
    <citation type="submission" date="2025-08" db="UniProtKB">
        <authorList>
            <consortium name="RefSeq"/>
        </authorList>
    </citation>
    <scope>IDENTIFICATION</scope>
</reference>
<dbReference type="InterPro" id="IPR002035">
    <property type="entry name" value="VWF_A"/>
</dbReference>
<organism evidence="11 12">
    <name type="scientific">Geotrypetes seraphini</name>
    <name type="common">Gaboon caecilian</name>
    <name type="synonym">Caecilia seraphini</name>
    <dbReference type="NCBI Taxonomy" id="260995"/>
    <lineage>
        <taxon>Eukaryota</taxon>
        <taxon>Metazoa</taxon>
        <taxon>Chordata</taxon>
        <taxon>Craniata</taxon>
        <taxon>Vertebrata</taxon>
        <taxon>Euteleostomi</taxon>
        <taxon>Amphibia</taxon>
        <taxon>Gymnophiona</taxon>
        <taxon>Geotrypetes</taxon>
    </lineage>
</organism>